<gene>
    <name evidence="1" type="ORF">ACE1B6_29360</name>
</gene>
<comment type="caution">
    <text evidence="1">The sequence shown here is derived from an EMBL/GenBank/DDBJ whole genome shotgun (WGS) entry which is preliminary data.</text>
</comment>
<evidence type="ECO:0000313" key="2">
    <source>
        <dbReference type="Proteomes" id="UP001576776"/>
    </source>
</evidence>
<dbReference type="EMBL" id="JBHFNS010000094">
    <property type="protein sequence ID" value="MFB2939381.1"/>
    <property type="molecule type" value="Genomic_DNA"/>
</dbReference>
<organism evidence="1 2">
    <name type="scientific">Floridaenema fluviatile BLCC-F154</name>
    <dbReference type="NCBI Taxonomy" id="3153640"/>
    <lineage>
        <taxon>Bacteria</taxon>
        <taxon>Bacillati</taxon>
        <taxon>Cyanobacteriota</taxon>
        <taxon>Cyanophyceae</taxon>
        <taxon>Oscillatoriophycideae</taxon>
        <taxon>Aerosakkonematales</taxon>
        <taxon>Aerosakkonemataceae</taxon>
        <taxon>Floridanema</taxon>
        <taxon>Floridanema fluviatile</taxon>
    </lineage>
</organism>
<accession>A0ABV4YKN8</accession>
<name>A0ABV4YKN8_9CYAN</name>
<dbReference type="Proteomes" id="UP001576776">
    <property type="component" value="Unassembled WGS sequence"/>
</dbReference>
<keyword evidence="2" id="KW-1185">Reference proteome</keyword>
<reference evidence="1 2" key="1">
    <citation type="submission" date="2024-09" db="EMBL/GenBank/DDBJ databases">
        <title>Floridaenema gen nov. (Aerosakkonemataceae, Aerosakkonematales ord. nov., Cyanobacteria) from benthic tropical and subtropical fresh waters, with the description of four new species.</title>
        <authorList>
            <person name="Moretto J.A."/>
            <person name="Berthold D.E."/>
            <person name="Lefler F.W."/>
            <person name="Huang I.-S."/>
            <person name="Laughinghouse H. IV."/>
        </authorList>
    </citation>
    <scope>NUCLEOTIDE SEQUENCE [LARGE SCALE GENOMIC DNA]</scope>
    <source>
        <strain evidence="1 2">BLCC-F154</strain>
    </source>
</reference>
<protein>
    <submittedName>
        <fullName evidence="1">Uncharacterized protein</fullName>
    </submittedName>
</protein>
<proteinExistence type="predicted"/>
<evidence type="ECO:0000313" key="1">
    <source>
        <dbReference type="EMBL" id="MFB2939381.1"/>
    </source>
</evidence>
<sequence length="46" mass="5820">MSQTIDRIYHNYFLPRKPASWRKIAKKWETRLKWKSRNVWLTLERS</sequence>